<dbReference type="InterPro" id="IPR011009">
    <property type="entry name" value="Kinase-like_dom_sf"/>
</dbReference>
<evidence type="ECO:0000256" key="1">
    <source>
        <dbReference type="ARBA" id="ARBA00022527"/>
    </source>
</evidence>
<dbReference type="Pfam" id="PF00069">
    <property type="entry name" value="Pkinase"/>
    <property type="match status" value="1"/>
</dbReference>
<keyword evidence="8" id="KW-1185">Reference proteome</keyword>
<comment type="caution">
    <text evidence="7">The sequence shown here is derived from an EMBL/GenBank/DDBJ whole genome shotgun (WGS) entry which is preliminary data.</text>
</comment>
<proteinExistence type="predicted"/>
<dbReference type="GO" id="GO:0005524">
    <property type="term" value="F:ATP binding"/>
    <property type="evidence" value="ECO:0007669"/>
    <property type="project" value="UniProtKB-KW"/>
</dbReference>
<organism evidence="7 8">
    <name type="scientific">Tritrichomonas foetus</name>
    <dbReference type="NCBI Taxonomy" id="1144522"/>
    <lineage>
        <taxon>Eukaryota</taxon>
        <taxon>Metamonada</taxon>
        <taxon>Parabasalia</taxon>
        <taxon>Tritrichomonadida</taxon>
        <taxon>Tritrichomonadidae</taxon>
        <taxon>Tritrichomonas</taxon>
    </lineage>
</organism>
<reference evidence="7" key="1">
    <citation type="submission" date="2016-10" db="EMBL/GenBank/DDBJ databases">
        <authorList>
            <person name="Benchimol M."/>
            <person name="Almeida L.G."/>
            <person name="Vasconcelos A.T."/>
            <person name="Perreira-Neves A."/>
            <person name="Rosa I.A."/>
            <person name="Tasca T."/>
            <person name="Bogo M.R."/>
            <person name="de Souza W."/>
        </authorList>
    </citation>
    <scope>NUCLEOTIDE SEQUENCE [LARGE SCALE GENOMIC DNA]</scope>
    <source>
        <strain evidence="7">K</strain>
    </source>
</reference>
<dbReference type="EMBL" id="MLAK01000392">
    <property type="protein sequence ID" value="OHT14335.1"/>
    <property type="molecule type" value="Genomic_DNA"/>
</dbReference>
<evidence type="ECO:0000313" key="8">
    <source>
        <dbReference type="Proteomes" id="UP000179807"/>
    </source>
</evidence>
<feature type="domain" description="Protein kinase" evidence="6">
    <location>
        <begin position="18"/>
        <end position="283"/>
    </location>
</feature>
<dbReference type="OrthoDB" id="5966500at2759"/>
<dbReference type="Proteomes" id="UP000179807">
    <property type="component" value="Unassembled WGS sequence"/>
</dbReference>
<dbReference type="PROSITE" id="PS50011">
    <property type="entry name" value="PROTEIN_KINASE_DOM"/>
    <property type="match status" value="1"/>
</dbReference>
<dbReference type="GeneID" id="94849332"/>
<dbReference type="VEuPathDB" id="TrichDB:TRFO_43106"/>
<sequence length="356" mass="41218">MISFFTPLMNLSGVLEKYTLVKLIGKSRLSEVYLAHHNKYSGYYAIKVFPKNVDQVAEAVFVKSIRILMTVKHVNILKFFEMIEDENYYAAVIEYALHRDSDQHIRKGIQTDNIEGVIKVFTQIAHTIYYLNRNEKLIYGNLCHQRLLIDERYNIKLYDFGKSINSGFNNWDLKAPISKSGITNSEKVYSPPEVLIFQQYSEKSDVWSLGVLLYYLIYGKVPFGILDSDDDETFKEKMNDSSVIFDYTNFVMMDDLKALINGMLRSDPHERLSIDQVIDYSLVKAQFEKMHGNKFLSLPSLLGPIKSSQSQDIKHIYQMKAQHNACLMNITKYRRMTMAKVMTPSQQTQKPAVLFA</sequence>
<dbReference type="PANTHER" id="PTHR24345">
    <property type="entry name" value="SERINE/THREONINE-PROTEIN KINASE PLK"/>
    <property type="match status" value="1"/>
</dbReference>
<accession>A0A1J4KSR6</accession>
<dbReference type="AlphaFoldDB" id="A0A1J4KSR6"/>
<dbReference type="RefSeq" id="XP_068367471.1">
    <property type="nucleotide sequence ID" value="XM_068514628.1"/>
</dbReference>
<keyword evidence="5" id="KW-0067">ATP-binding</keyword>
<evidence type="ECO:0000313" key="7">
    <source>
        <dbReference type="EMBL" id="OHT14335.1"/>
    </source>
</evidence>
<protein>
    <recommendedName>
        <fullName evidence="6">Protein kinase domain-containing protein</fullName>
    </recommendedName>
</protein>
<dbReference type="Gene3D" id="1.10.510.10">
    <property type="entry name" value="Transferase(Phosphotransferase) domain 1"/>
    <property type="match status" value="1"/>
</dbReference>
<evidence type="ECO:0000256" key="4">
    <source>
        <dbReference type="ARBA" id="ARBA00022777"/>
    </source>
</evidence>
<dbReference type="InterPro" id="IPR000719">
    <property type="entry name" value="Prot_kinase_dom"/>
</dbReference>
<name>A0A1J4KSR6_9EUKA</name>
<keyword evidence="4" id="KW-0418">Kinase</keyword>
<keyword evidence="2" id="KW-0808">Transferase</keyword>
<gene>
    <name evidence="7" type="ORF">TRFO_43106</name>
</gene>
<keyword evidence="1" id="KW-0723">Serine/threonine-protein kinase</keyword>
<keyword evidence="3" id="KW-0547">Nucleotide-binding</keyword>
<evidence type="ECO:0000256" key="3">
    <source>
        <dbReference type="ARBA" id="ARBA00022741"/>
    </source>
</evidence>
<dbReference type="PANTHER" id="PTHR24345:SF0">
    <property type="entry name" value="CELL CYCLE SERINE_THREONINE-PROTEIN KINASE CDC5_MSD2"/>
    <property type="match status" value="1"/>
</dbReference>
<dbReference type="GO" id="GO:0005634">
    <property type="term" value="C:nucleus"/>
    <property type="evidence" value="ECO:0007669"/>
    <property type="project" value="TreeGrafter"/>
</dbReference>
<evidence type="ECO:0000256" key="2">
    <source>
        <dbReference type="ARBA" id="ARBA00022679"/>
    </source>
</evidence>
<evidence type="ECO:0000256" key="5">
    <source>
        <dbReference type="ARBA" id="ARBA00022840"/>
    </source>
</evidence>
<dbReference type="SUPFAM" id="SSF56112">
    <property type="entry name" value="Protein kinase-like (PK-like)"/>
    <property type="match status" value="1"/>
</dbReference>
<dbReference type="GO" id="GO:0004674">
    <property type="term" value="F:protein serine/threonine kinase activity"/>
    <property type="evidence" value="ECO:0007669"/>
    <property type="project" value="UniProtKB-KW"/>
</dbReference>
<evidence type="ECO:0000259" key="6">
    <source>
        <dbReference type="PROSITE" id="PS50011"/>
    </source>
</evidence>